<accession>A0A7N2R6V0</accession>
<dbReference type="GO" id="GO:0004553">
    <property type="term" value="F:hydrolase activity, hydrolyzing O-glycosyl compounds"/>
    <property type="evidence" value="ECO:0007669"/>
    <property type="project" value="InterPro"/>
</dbReference>
<dbReference type="PANTHER" id="PTHR31062">
    <property type="entry name" value="XYLOGLUCAN ENDOTRANSGLUCOSYLASE/HYDROLASE PROTEIN 8-RELATED"/>
    <property type="match status" value="1"/>
</dbReference>
<dbReference type="Gene3D" id="2.60.120.200">
    <property type="match status" value="1"/>
</dbReference>
<feature type="domain" description="GH16" evidence="3">
    <location>
        <begin position="132"/>
        <end position="188"/>
    </location>
</feature>
<dbReference type="Gene3D" id="2.40.160.10">
    <property type="entry name" value="Porin"/>
    <property type="match status" value="1"/>
</dbReference>
<evidence type="ECO:0000259" key="3">
    <source>
        <dbReference type="Pfam" id="PF00722"/>
    </source>
</evidence>
<keyword evidence="5" id="KW-1185">Reference proteome</keyword>
<name>A0A7N2R6V0_QUELO</name>
<dbReference type="EnsemblPlants" id="QL06p039586:mrna">
    <property type="protein sequence ID" value="QL06p039586:mrna"/>
    <property type="gene ID" value="QL06p039586"/>
</dbReference>
<dbReference type="InterPro" id="IPR000757">
    <property type="entry name" value="Beta-glucanase-like"/>
</dbReference>
<dbReference type="Proteomes" id="UP000594261">
    <property type="component" value="Chromosome 6"/>
</dbReference>
<protein>
    <recommendedName>
        <fullName evidence="3">GH16 domain-containing protein</fullName>
    </recommendedName>
</protein>
<keyword evidence="1" id="KW-0378">Hydrolase</keyword>
<keyword evidence="2" id="KW-0326">Glycosidase</keyword>
<dbReference type="GO" id="GO:0005975">
    <property type="term" value="P:carbohydrate metabolic process"/>
    <property type="evidence" value="ECO:0007669"/>
    <property type="project" value="InterPro"/>
</dbReference>
<evidence type="ECO:0000313" key="5">
    <source>
        <dbReference type="Proteomes" id="UP000594261"/>
    </source>
</evidence>
<dbReference type="SUPFAM" id="SSF49899">
    <property type="entry name" value="Concanavalin A-like lectins/glucanases"/>
    <property type="match status" value="1"/>
</dbReference>
<proteinExistence type="predicted"/>
<dbReference type="InterPro" id="IPR044791">
    <property type="entry name" value="Beta-glucanase/XTH"/>
</dbReference>
<dbReference type="Gramene" id="QL06p039586:mrna">
    <property type="protein sequence ID" value="QL06p039586:mrna"/>
    <property type="gene ID" value="QL06p039586"/>
</dbReference>
<dbReference type="InterPro" id="IPR013320">
    <property type="entry name" value="ConA-like_dom_sf"/>
</dbReference>
<evidence type="ECO:0000256" key="2">
    <source>
        <dbReference type="ARBA" id="ARBA00023295"/>
    </source>
</evidence>
<dbReference type="Pfam" id="PF01459">
    <property type="entry name" value="Porin_3"/>
    <property type="match status" value="1"/>
</dbReference>
<dbReference type="GO" id="GO:0005741">
    <property type="term" value="C:mitochondrial outer membrane"/>
    <property type="evidence" value="ECO:0007669"/>
    <property type="project" value="InterPro"/>
</dbReference>
<dbReference type="Pfam" id="PF00722">
    <property type="entry name" value="Glyco_hydro_16"/>
    <property type="match status" value="1"/>
</dbReference>
<sequence>MSKGPGLFTDIGKKAKDLLTRDFNSDQKFTVSTYSDAGVAESDRPLDQWVDPKPLISWIWFVFLVNPDILFGQNALTIWVDSTSVGSSLYVHFDVATLVAPLSFNLATLQETLQLSMSEVGPNNKCNEAHPGFHDEVDTEFLGTTFGKPYTLQTNVYIRGSGDGRIIGREMKFHLWFDLTQNFHEFELKFMVVPAASSRSIFRHFRSQCFPCS</sequence>
<evidence type="ECO:0000313" key="4">
    <source>
        <dbReference type="EnsemblPlants" id="QL06p039586:mrna"/>
    </source>
</evidence>
<dbReference type="GO" id="GO:0055085">
    <property type="term" value="P:transmembrane transport"/>
    <property type="evidence" value="ECO:0007669"/>
    <property type="project" value="InterPro"/>
</dbReference>
<reference evidence="4 5" key="1">
    <citation type="journal article" date="2016" name="G3 (Bethesda)">
        <title>First Draft Assembly and Annotation of the Genome of a California Endemic Oak Quercus lobata Nee (Fagaceae).</title>
        <authorList>
            <person name="Sork V.L."/>
            <person name="Fitz-Gibbon S.T."/>
            <person name="Puiu D."/>
            <person name="Crepeau M."/>
            <person name="Gugger P.F."/>
            <person name="Sherman R."/>
            <person name="Stevens K."/>
            <person name="Langley C.H."/>
            <person name="Pellegrini M."/>
            <person name="Salzberg S.L."/>
        </authorList>
    </citation>
    <scope>NUCLEOTIDE SEQUENCE [LARGE SCALE GENOMIC DNA]</scope>
    <source>
        <strain evidence="4 5">cv. SW786</strain>
    </source>
</reference>
<evidence type="ECO:0000256" key="1">
    <source>
        <dbReference type="ARBA" id="ARBA00022801"/>
    </source>
</evidence>
<reference evidence="4" key="2">
    <citation type="submission" date="2021-01" db="UniProtKB">
        <authorList>
            <consortium name="EnsemblPlants"/>
        </authorList>
    </citation>
    <scope>IDENTIFICATION</scope>
</reference>
<dbReference type="AlphaFoldDB" id="A0A7N2R6V0"/>
<dbReference type="EMBL" id="LRBV02000006">
    <property type="status" value="NOT_ANNOTATED_CDS"/>
    <property type="molecule type" value="Genomic_DNA"/>
</dbReference>
<dbReference type="InterPro" id="IPR023614">
    <property type="entry name" value="Porin_dom_sf"/>
</dbReference>
<organism evidence="4 5">
    <name type="scientific">Quercus lobata</name>
    <name type="common">Valley oak</name>
    <dbReference type="NCBI Taxonomy" id="97700"/>
    <lineage>
        <taxon>Eukaryota</taxon>
        <taxon>Viridiplantae</taxon>
        <taxon>Streptophyta</taxon>
        <taxon>Embryophyta</taxon>
        <taxon>Tracheophyta</taxon>
        <taxon>Spermatophyta</taxon>
        <taxon>Magnoliopsida</taxon>
        <taxon>eudicotyledons</taxon>
        <taxon>Gunneridae</taxon>
        <taxon>Pentapetalae</taxon>
        <taxon>rosids</taxon>
        <taxon>fabids</taxon>
        <taxon>Fagales</taxon>
        <taxon>Fagaceae</taxon>
        <taxon>Quercus</taxon>
    </lineage>
</organism>
<dbReference type="InParanoid" id="A0A7N2R6V0"/>
<dbReference type="InterPro" id="IPR027246">
    <property type="entry name" value="Porin_Euk/Tom40"/>
</dbReference>